<feature type="region of interest" description="Disordered" evidence="11">
    <location>
        <begin position="241"/>
        <end position="376"/>
    </location>
</feature>
<feature type="compositionally biased region" description="Basic and acidic residues" evidence="11">
    <location>
        <begin position="771"/>
        <end position="781"/>
    </location>
</feature>
<keyword evidence="16" id="KW-1185">Reference proteome</keyword>
<evidence type="ECO:0000256" key="6">
    <source>
        <dbReference type="ARBA" id="ARBA00022777"/>
    </source>
</evidence>
<gene>
    <name evidence="15" type="ORF">NEOLI_000726</name>
</gene>
<dbReference type="SUPFAM" id="SSF50729">
    <property type="entry name" value="PH domain-like"/>
    <property type="match status" value="1"/>
</dbReference>
<dbReference type="GO" id="GO:0005524">
    <property type="term" value="F:ATP binding"/>
    <property type="evidence" value="ECO:0007669"/>
    <property type="project" value="UniProtKB-UniRule"/>
</dbReference>
<dbReference type="Pfam" id="PF00169">
    <property type="entry name" value="PH"/>
    <property type="match status" value="1"/>
</dbReference>
<comment type="catalytic activity">
    <reaction evidence="8">
        <text>L-threonyl-[protein] + ATP = O-phospho-L-threonyl-[protein] + ADP + H(+)</text>
        <dbReference type="Rhea" id="RHEA:46608"/>
        <dbReference type="Rhea" id="RHEA-COMP:11060"/>
        <dbReference type="Rhea" id="RHEA-COMP:11605"/>
        <dbReference type="ChEBI" id="CHEBI:15378"/>
        <dbReference type="ChEBI" id="CHEBI:30013"/>
        <dbReference type="ChEBI" id="CHEBI:30616"/>
        <dbReference type="ChEBI" id="CHEBI:61977"/>
        <dbReference type="ChEBI" id="CHEBI:456216"/>
        <dbReference type="EC" id="2.7.11.1"/>
    </reaction>
</comment>
<evidence type="ECO:0000259" key="14">
    <source>
        <dbReference type="PROSITE" id="PS50108"/>
    </source>
</evidence>
<dbReference type="GO" id="GO:0005737">
    <property type="term" value="C:cytoplasm"/>
    <property type="evidence" value="ECO:0007669"/>
    <property type="project" value="UniProtKB-ARBA"/>
</dbReference>
<feature type="compositionally biased region" description="Low complexity" evidence="11">
    <location>
        <begin position="347"/>
        <end position="368"/>
    </location>
</feature>
<dbReference type="PANTHER" id="PTHR45832:SF22">
    <property type="entry name" value="SERINE_THREONINE-PROTEIN KINASE SAMKA-RELATED"/>
    <property type="match status" value="1"/>
</dbReference>
<feature type="region of interest" description="Disordered" evidence="11">
    <location>
        <begin position="686"/>
        <end position="712"/>
    </location>
</feature>
<feature type="compositionally biased region" description="Pro residues" evidence="11">
    <location>
        <begin position="15"/>
        <end position="26"/>
    </location>
</feature>
<organism evidence="15 16">
    <name type="scientific">Neolecta irregularis (strain DAH-3)</name>
    <dbReference type="NCBI Taxonomy" id="1198029"/>
    <lineage>
        <taxon>Eukaryota</taxon>
        <taxon>Fungi</taxon>
        <taxon>Dikarya</taxon>
        <taxon>Ascomycota</taxon>
        <taxon>Taphrinomycotina</taxon>
        <taxon>Neolectales</taxon>
        <taxon>Neolectaceae</taxon>
        <taxon>Neolecta</taxon>
    </lineage>
</organism>
<feature type="domain" description="CRIB" evidence="14">
    <location>
        <begin position="177"/>
        <end position="190"/>
    </location>
</feature>
<accession>A0A1U7LW78</accession>
<feature type="domain" description="PH" evidence="12">
    <location>
        <begin position="46"/>
        <end position="144"/>
    </location>
</feature>
<evidence type="ECO:0000256" key="1">
    <source>
        <dbReference type="ARBA" id="ARBA00008874"/>
    </source>
</evidence>
<evidence type="ECO:0000256" key="11">
    <source>
        <dbReference type="SAM" id="MobiDB-lite"/>
    </source>
</evidence>
<dbReference type="InterPro" id="IPR036936">
    <property type="entry name" value="CRIB_dom_sf"/>
</dbReference>
<dbReference type="Pfam" id="PF07714">
    <property type="entry name" value="PK_Tyr_Ser-Thr"/>
    <property type="match status" value="1"/>
</dbReference>
<dbReference type="CDD" id="cd13279">
    <property type="entry name" value="PH_Cla4_Ste20"/>
    <property type="match status" value="1"/>
</dbReference>
<dbReference type="FunFam" id="3.90.810.10:FF:000005">
    <property type="entry name" value="Non-specific serine/threonine protein kinase"/>
    <property type="match status" value="1"/>
</dbReference>
<dbReference type="InterPro" id="IPR033923">
    <property type="entry name" value="PAK_BD"/>
</dbReference>
<dbReference type="Pfam" id="PF00786">
    <property type="entry name" value="PBD"/>
    <property type="match status" value="1"/>
</dbReference>
<feature type="compositionally biased region" description="Basic and acidic residues" evidence="11">
    <location>
        <begin position="754"/>
        <end position="764"/>
    </location>
</feature>
<dbReference type="GO" id="GO:0004674">
    <property type="term" value="F:protein serine/threonine kinase activity"/>
    <property type="evidence" value="ECO:0007669"/>
    <property type="project" value="UniProtKB-KW"/>
</dbReference>
<comment type="caution">
    <text evidence="15">The sequence shown here is derived from an EMBL/GenBank/DDBJ whole genome shotgun (WGS) entry which is preliminary data.</text>
</comment>
<feature type="region of interest" description="Disordered" evidence="11">
    <location>
        <begin position="754"/>
        <end position="781"/>
    </location>
</feature>
<dbReference type="PROSITE" id="PS50108">
    <property type="entry name" value="CRIB"/>
    <property type="match status" value="1"/>
</dbReference>
<dbReference type="Gene3D" id="2.30.29.30">
    <property type="entry name" value="Pleckstrin-homology domain (PH domain)/Phosphotyrosine-binding domain (PTB)"/>
    <property type="match status" value="1"/>
</dbReference>
<keyword evidence="7 10" id="KW-0067">ATP-binding</keyword>
<dbReference type="InterPro" id="IPR051931">
    <property type="entry name" value="PAK3-like"/>
</dbReference>
<dbReference type="AlphaFoldDB" id="A0A1U7LW78"/>
<feature type="region of interest" description="Disordered" evidence="11">
    <location>
        <begin position="1"/>
        <end position="31"/>
    </location>
</feature>
<dbReference type="GO" id="GO:0106310">
    <property type="term" value="F:protein serine kinase activity"/>
    <property type="evidence" value="ECO:0007669"/>
    <property type="project" value="RHEA"/>
</dbReference>
<feature type="compositionally biased region" description="Polar residues" evidence="11">
    <location>
        <begin position="1"/>
        <end position="12"/>
    </location>
</feature>
<dbReference type="InterPro" id="IPR017441">
    <property type="entry name" value="Protein_kinase_ATP_BS"/>
</dbReference>
<feature type="binding site" evidence="10">
    <location>
        <position position="437"/>
    </location>
    <ligand>
        <name>ATP</name>
        <dbReference type="ChEBI" id="CHEBI:30616"/>
    </ligand>
</feature>
<evidence type="ECO:0000256" key="8">
    <source>
        <dbReference type="ARBA" id="ARBA00047899"/>
    </source>
</evidence>
<dbReference type="Gene3D" id="3.90.810.10">
    <property type="entry name" value="CRIB domain"/>
    <property type="match status" value="1"/>
</dbReference>
<dbReference type="OrthoDB" id="248923at2759"/>
<keyword evidence="3" id="KW-0723">Serine/threonine-protein kinase</keyword>
<feature type="compositionally biased region" description="Acidic residues" evidence="11">
    <location>
        <begin position="701"/>
        <end position="710"/>
    </location>
</feature>
<evidence type="ECO:0000256" key="7">
    <source>
        <dbReference type="ARBA" id="ARBA00022840"/>
    </source>
</evidence>
<dbReference type="SUPFAM" id="SSF56112">
    <property type="entry name" value="Protein kinase-like (PK-like)"/>
    <property type="match status" value="1"/>
</dbReference>
<dbReference type="Gene3D" id="3.30.200.20">
    <property type="entry name" value="Phosphorylase Kinase, domain 1"/>
    <property type="match status" value="1"/>
</dbReference>
<dbReference type="InterPro" id="IPR011993">
    <property type="entry name" value="PH-like_dom_sf"/>
</dbReference>
<evidence type="ECO:0000256" key="2">
    <source>
        <dbReference type="ARBA" id="ARBA00012513"/>
    </source>
</evidence>
<keyword evidence="6 15" id="KW-0418">Kinase</keyword>
<keyword evidence="5 10" id="KW-0547">Nucleotide-binding</keyword>
<dbReference type="InterPro" id="IPR001849">
    <property type="entry name" value="PH_domain"/>
</dbReference>
<reference evidence="15 16" key="1">
    <citation type="submission" date="2016-04" db="EMBL/GenBank/DDBJ databases">
        <title>Evolutionary innovation and constraint leading to complex multicellularity in the Ascomycota.</title>
        <authorList>
            <person name="Cisse O."/>
            <person name="Nguyen A."/>
            <person name="Hewitt D.A."/>
            <person name="Jedd G."/>
            <person name="Stajich J.E."/>
        </authorList>
    </citation>
    <scope>NUCLEOTIDE SEQUENCE [LARGE SCALE GENOMIC DNA]</scope>
    <source>
        <strain evidence="15 16">DAH-3</strain>
    </source>
</reference>
<dbReference type="PROSITE" id="PS50003">
    <property type="entry name" value="PH_DOMAIN"/>
    <property type="match status" value="1"/>
</dbReference>
<dbReference type="FunFam" id="3.30.200.20:FF:000705">
    <property type="entry name" value="Non-specific serine/threonine protein kinase"/>
    <property type="match status" value="1"/>
</dbReference>
<feature type="domain" description="Protein kinase" evidence="13">
    <location>
        <begin position="405"/>
        <end position="614"/>
    </location>
</feature>
<feature type="compositionally biased region" description="Basic and acidic residues" evidence="11">
    <location>
        <begin position="241"/>
        <end position="253"/>
    </location>
</feature>
<evidence type="ECO:0000256" key="9">
    <source>
        <dbReference type="ARBA" id="ARBA00048679"/>
    </source>
</evidence>
<dbReference type="SMART" id="SM00285">
    <property type="entry name" value="PBD"/>
    <property type="match status" value="1"/>
</dbReference>
<evidence type="ECO:0000256" key="4">
    <source>
        <dbReference type="ARBA" id="ARBA00022679"/>
    </source>
</evidence>
<comment type="similarity">
    <text evidence="1">Belongs to the protein kinase superfamily. STE Ser/Thr protein kinase family. STE20 subfamily.</text>
</comment>
<dbReference type="STRING" id="1198029.A0A1U7LW78"/>
<dbReference type="InterPro" id="IPR011009">
    <property type="entry name" value="Kinase-like_dom_sf"/>
</dbReference>
<dbReference type="InterPro" id="IPR000095">
    <property type="entry name" value="CRIB_dom"/>
</dbReference>
<evidence type="ECO:0000313" key="15">
    <source>
        <dbReference type="EMBL" id="OLL26935.1"/>
    </source>
</evidence>
<sequence>MGSFGNSPTSFLNPGPAPTPPRPLAPSPYYNANAMAPRHDTTSLSAVIKAGYASVKEEGLVSWLFIKKYLILRAQFLTLHKNENTQPVTVIALKDISNVTRVDLKPCCFEIVVELPGQRKVYYVSLKADSELYSWMDEIYSAQYIKFAYTSLNPYYPFSVLLWYAKANCYQRCPLGVSNPTNFTHKVHVGFDPVSGGFTGLPDEWAKLLTASAITKEDYAKNPQAVIEVLEFYSDIKQREREEYGGPNKDLRVPRIPGAPEQWTSNSHQKVPVPASPLKNLNIGSAGQASRPAPRAPGTEAPTTSSAVRPPIKNEDVSRPSPQAPTKAIPPTPSAQPAKKATVPSLSAAPSNVKKPPSAAAPPKGTPAVKKAPTPKEQRISAMTESQIMEKLRQVVSKGDPNTTYTKIKKVGQGASGSVYVAKHLVPGTSTPKVAIKQMDLAHQPRKELIVNEILVMKESQHPNIVNFLDAFLVRASELWVVMEYMEGGALTDVIDNNSMDEDQIASICHENNKRATMVGTPYWMAPEVVKQKEYGAKVDIWSLGIMAIEMIENEPPYLDEEPLKALYLIATNGTPTLKKPDKLSRELKGFLALEQMGASRRGGQLAVVEKDRLEDVGVKLYEPAGAVVVVGRKGGRQAERGGREIRVRVGGRVWVRGRGRVDDAAGQVDAAGAVLVVDDLDAGADADDVEHAGGGAAKDDDGEDDDDEDGRAQGACVRALDARGQRHADGAAQAGPEEHDLVGLRQAVAAREAVEQAGEREHGGIAGGDDGGHGHDGEQRAVHKVDLREQRDAQVDEHKVLRQPREHLQQAAHGVLRAARHVEVRIVLHRDAAEQQRHDAWVSQRLSVWGGYPTCGSRWRKSTPHTPAARPDTTRAAGAAAAACA</sequence>
<dbReference type="CDD" id="cd01093">
    <property type="entry name" value="CRIB_PAK_like"/>
    <property type="match status" value="1"/>
</dbReference>
<evidence type="ECO:0000256" key="3">
    <source>
        <dbReference type="ARBA" id="ARBA00022527"/>
    </source>
</evidence>
<dbReference type="SMART" id="SM00233">
    <property type="entry name" value="PH"/>
    <property type="match status" value="1"/>
</dbReference>
<dbReference type="EC" id="2.7.11.1" evidence="2"/>
<dbReference type="PROSITE" id="PS00107">
    <property type="entry name" value="PROTEIN_KINASE_ATP"/>
    <property type="match status" value="1"/>
</dbReference>
<dbReference type="InterPro" id="IPR001245">
    <property type="entry name" value="Ser-Thr/Tyr_kinase_cat_dom"/>
</dbReference>
<dbReference type="PROSITE" id="PS50011">
    <property type="entry name" value="PROTEIN_KINASE_DOM"/>
    <property type="match status" value="1"/>
</dbReference>
<evidence type="ECO:0000256" key="5">
    <source>
        <dbReference type="ARBA" id="ARBA00022741"/>
    </source>
</evidence>
<dbReference type="Proteomes" id="UP000186594">
    <property type="component" value="Unassembled WGS sequence"/>
</dbReference>
<evidence type="ECO:0000256" key="10">
    <source>
        <dbReference type="PROSITE-ProRule" id="PRU10141"/>
    </source>
</evidence>
<protein>
    <recommendedName>
        <fullName evidence="2">non-specific serine/threonine protein kinase</fullName>
        <ecNumber evidence="2">2.7.11.1</ecNumber>
    </recommendedName>
</protein>
<dbReference type="Pfam" id="PF00069">
    <property type="entry name" value="Pkinase"/>
    <property type="match status" value="1"/>
</dbReference>
<proteinExistence type="inferred from homology"/>
<evidence type="ECO:0000313" key="16">
    <source>
        <dbReference type="Proteomes" id="UP000186594"/>
    </source>
</evidence>
<comment type="catalytic activity">
    <reaction evidence="9">
        <text>L-seryl-[protein] + ATP = O-phospho-L-seryl-[protein] + ADP + H(+)</text>
        <dbReference type="Rhea" id="RHEA:17989"/>
        <dbReference type="Rhea" id="RHEA-COMP:9863"/>
        <dbReference type="Rhea" id="RHEA-COMP:11604"/>
        <dbReference type="ChEBI" id="CHEBI:15378"/>
        <dbReference type="ChEBI" id="CHEBI:29999"/>
        <dbReference type="ChEBI" id="CHEBI:30616"/>
        <dbReference type="ChEBI" id="CHEBI:83421"/>
        <dbReference type="ChEBI" id="CHEBI:456216"/>
        <dbReference type="EC" id="2.7.11.1"/>
    </reaction>
</comment>
<dbReference type="OMA" id="VMMEYLA"/>
<keyword evidence="4" id="KW-0808">Transferase</keyword>
<dbReference type="EMBL" id="LXFE01000132">
    <property type="protein sequence ID" value="OLL26935.1"/>
    <property type="molecule type" value="Genomic_DNA"/>
</dbReference>
<dbReference type="PANTHER" id="PTHR45832">
    <property type="entry name" value="SERINE/THREONINE-PROTEIN KINASE SAMKA-RELATED-RELATED"/>
    <property type="match status" value="1"/>
</dbReference>
<dbReference type="InterPro" id="IPR000719">
    <property type="entry name" value="Prot_kinase_dom"/>
</dbReference>
<name>A0A1U7LW78_NEOID</name>
<dbReference type="Gene3D" id="1.10.510.10">
    <property type="entry name" value="Transferase(Phosphotransferase) domain 1"/>
    <property type="match status" value="1"/>
</dbReference>
<evidence type="ECO:0000259" key="12">
    <source>
        <dbReference type="PROSITE" id="PS50003"/>
    </source>
</evidence>
<evidence type="ECO:0000259" key="13">
    <source>
        <dbReference type="PROSITE" id="PS50011"/>
    </source>
</evidence>